<comment type="caution">
    <text evidence="1">The sequence shown here is derived from an EMBL/GenBank/DDBJ whole genome shotgun (WGS) entry which is preliminary data.</text>
</comment>
<accession>A0ABP9ISU8</accession>
<dbReference type="EMBL" id="BAABKB010000005">
    <property type="protein sequence ID" value="GAA5006681.1"/>
    <property type="molecule type" value="Genomic_DNA"/>
</dbReference>
<reference evidence="2" key="1">
    <citation type="journal article" date="2019" name="Int. J. Syst. Evol. Microbiol.">
        <title>The Global Catalogue of Microorganisms (GCM) 10K type strain sequencing project: providing services to taxonomists for standard genome sequencing and annotation.</title>
        <authorList>
            <consortium name="The Broad Institute Genomics Platform"/>
            <consortium name="The Broad Institute Genome Sequencing Center for Infectious Disease"/>
            <person name="Wu L."/>
            <person name="Ma J."/>
        </authorList>
    </citation>
    <scope>NUCLEOTIDE SEQUENCE [LARGE SCALE GENOMIC DNA]</scope>
    <source>
        <strain evidence="2">JCM 18409</strain>
    </source>
</reference>
<dbReference type="Proteomes" id="UP001501759">
    <property type="component" value="Unassembled WGS sequence"/>
</dbReference>
<keyword evidence="2" id="KW-1185">Reference proteome</keyword>
<evidence type="ECO:0000313" key="2">
    <source>
        <dbReference type="Proteomes" id="UP001501759"/>
    </source>
</evidence>
<protein>
    <submittedName>
        <fullName evidence="1">Uncharacterized protein</fullName>
    </submittedName>
</protein>
<organism evidence="1 2">
    <name type="scientific">Streptomyces siamensis</name>
    <dbReference type="NCBI Taxonomy" id="1274986"/>
    <lineage>
        <taxon>Bacteria</taxon>
        <taxon>Bacillati</taxon>
        <taxon>Actinomycetota</taxon>
        <taxon>Actinomycetes</taxon>
        <taxon>Kitasatosporales</taxon>
        <taxon>Streptomycetaceae</taxon>
        <taxon>Streptomyces</taxon>
    </lineage>
</organism>
<name>A0ABP9ISU8_9ACTN</name>
<dbReference type="RefSeq" id="WP_345646160.1">
    <property type="nucleotide sequence ID" value="NZ_BAABKB010000005.1"/>
</dbReference>
<sequence>MRVGTVVATICVEGGESEPMLTQGATMFAERIAQVQAGKKATATLPQY</sequence>
<gene>
    <name evidence="1" type="ORF">GCM10023335_24330</name>
</gene>
<evidence type="ECO:0000313" key="1">
    <source>
        <dbReference type="EMBL" id="GAA5006681.1"/>
    </source>
</evidence>
<proteinExistence type="predicted"/>